<dbReference type="OrthoDB" id="6432580at2"/>
<dbReference type="Pfam" id="PF06254">
    <property type="entry name" value="YdaT_toxin"/>
    <property type="match status" value="1"/>
</dbReference>
<dbReference type="AlphaFoldDB" id="A0A140SSY7"/>
<reference evidence="1 2" key="1">
    <citation type="journal article" date="2012" name="J. Bacteriol.">
        <title>Complete Genome Sequence of Providencia stuartii Clinical Isolate MRSN 2154.</title>
        <authorList>
            <person name="Clifford R.J."/>
            <person name="Hang J."/>
            <person name="Riley M.C."/>
            <person name="Onmus-Leone F."/>
            <person name="Kuschner R.A."/>
            <person name="Lesho E.P."/>
            <person name="Waterman P.E."/>
        </authorList>
    </citation>
    <scope>NUCLEOTIDE SEQUENCE [LARGE SCALE GENOMIC DNA]</scope>
    <source>
        <strain evidence="1 2">MRSN 2154</strain>
    </source>
</reference>
<name>A0A140SSY7_PROSM</name>
<dbReference type="RefSeq" id="WP_014658120.1">
    <property type="nucleotide sequence ID" value="NC_017731.1"/>
</dbReference>
<proteinExistence type="predicted"/>
<dbReference type="InterPro" id="IPR009364">
    <property type="entry name" value="YdaT-like"/>
</dbReference>
<evidence type="ECO:0000313" key="2">
    <source>
        <dbReference type="Proteomes" id="UP000005012"/>
    </source>
</evidence>
<dbReference type="InterPro" id="IPR037042">
    <property type="entry name" value="YdaT-like_sf"/>
</dbReference>
<organism evidence="1 2">
    <name type="scientific">Providencia stuartii (strain MRSN 2154)</name>
    <dbReference type="NCBI Taxonomy" id="1157951"/>
    <lineage>
        <taxon>Bacteria</taxon>
        <taxon>Pseudomonadati</taxon>
        <taxon>Pseudomonadota</taxon>
        <taxon>Gammaproteobacteria</taxon>
        <taxon>Enterobacterales</taxon>
        <taxon>Morganellaceae</taxon>
        <taxon>Providencia</taxon>
    </lineage>
</organism>
<dbReference type="KEGG" id="psi:S70_18725"/>
<dbReference type="EMBL" id="CP003488">
    <property type="protein sequence ID" value="AFH95546.1"/>
    <property type="molecule type" value="Genomic_DNA"/>
</dbReference>
<accession>A0A140SSY7</accession>
<sequence length="151" mass="17166">MNFDIDIVRSEVESWASEQGQEHVAIEISRAYLQIIRDKSQSRLHVIEDEQGRADWKAINNNRQQIFRWLRGDSAASMRKIAELMPAIQIALPASRLARVRGDTKNYLTSVAIQLFADAISEILLEGRDMSHRINNAINALNAISRPTSMH</sequence>
<dbReference type="HOGENOM" id="CLU_122394_0_0_6"/>
<reference evidence="2" key="2">
    <citation type="submission" date="2012-04" db="EMBL/GenBank/DDBJ databases">
        <title>Complete genome sequence of Providencia stuartii clinical isolate MRSN 2154.</title>
        <authorList>
            <person name="Clifford R.J."/>
            <person name="Hang J."/>
            <person name="Riley M.C."/>
            <person name="Onmus-Leone F."/>
            <person name="Kuschner R.A."/>
            <person name="Lesho E.P."/>
            <person name="Waterman P.E."/>
        </authorList>
    </citation>
    <scope>NUCLEOTIDE SEQUENCE [LARGE SCALE GENOMIC DNA]</scope>
    <source>
        <strain evidence="2">MRSN 2154</strain>
    </source>
</reference>
<dbReference type="Proteomes" id="UP000005012">
    <property type="component" value="Chromosome"/>
</dbReference>
<dbReference type="Gene3D" id="1.10.3600.10">
    <property type="entry name" value="Putative bacterial toxin ydaT"/>
    <property type="match status" value="1"/>
</dbReference>
<dbReference type="PATRIC" id="fig|1157951.4.peg.3759"/>
<protein>
    <submittedName>
        <fullName evidence="1">Uncharacterized protein</fullName>
    </submittedName>
</protein>
<dbReference type="GeneID" id="93519727"/>
<evidence type="ECO:0000313" key="1">
    <source>
        <dbReference type="EMBL" id="AFH95546.1"/>
    </source>
</evidence>
<gene>
    <name evidence="1" type="ordered locus">S70_18725</name>
</gene>